<name>A0ABW8C597_9ACTN</name>
<evidence type="ECO:0000313" key="3">
    <source>
        <dbReference type="EMBL" id="MFI9101604.1"/>
    </source>
</evidence>
<feature type="compositionally biased region" description="Low complexity" evidence="1">
    <location>
        <begin position="47"/>
        <end position="67"/>
    </location>
</feature>
<evidence type="ECO:0000256" key="1">
    <source>
        <dbReference type="SAM" id="MobiDB-lite"/>
    </source>
</evidence>
<gene>
    <name evidence="3" type="ORF">ACIGXA_13875</name>
</gene>
<dbReference type="Gene3D" id="3.40.50.300">
    <property type="entry name" value="P-loop containing nucleotide triphosphate hydrolases"/>
    <property type="match status" value="2"/>
</dbReference>
<dbReference type="Gene3D" id="2.30.30.940">
    <property type="match status" value="1"/>
</dbReference>
<dbReference type="InterPro" id="IPR029493">
    <property type="entry name" value="RecD2-like_HHH"/>
</dbReference>
<feature type="region of interest" description="Disordered" evidence="1">
    <location>
        <begin position="1"/>
        <end position="129"/>
    </location>
</feature>
<dbReference type="Proteomes" id="UP001614394">
    <property type="component" value="Unassembled WGS sequence"/>
</dbReference>
<dbReference type="Pfam" id="PF14490">
    <property type="entry name" value="HHH_RecD2"/>
    <property type="match status" value="1"/>
</dbReference>
<dbReference type="SUPFAM" id="SSF52540">
    <property type="entry name" value="P-loop containing nucleoside triphosphate hydrolases"/>
    <property type="match status" value="1"/>
</dbReference>
<evidence type="ECO:0000313" key="4">
    <source>
        <dbReference type="Proteomes" id="UP001614394"/>
    </source>
</evidence>
<feature type="compositionally biased region" description="Acidic residues" evidence="1">
    <location>
        <begin position="92"/>
        <end position="105"/>
    </location>
</feature>
<keyword evidence="4" id="KW-1185">Reference proteome</keyword>
<feature type="compositionally biased region" description="Low complexity" evidence="1">
    <location>
        <begin position="106"/>
        <end position="120"/>
    </location>
</feature>
<feature type="compositionally biased region" description="Low complexity" evidence="1">
    <location>
        <begin position="75"/>
        <end position="91"/>
    </location>
</feature>
<sequence>MAAEAAKLQAAEAAAAAGVPVPGADVAEGVEGAEAAEGAEGSEGTDEAAVADGPEAAAPEGQDAAESAPDESAESADSSEPPAPSEAAAESAGEDEGDEPEEAVEAEPVAAPAPAAVPAERPVRERAEREPVRLARAPVVYDPAAVEAVRAVLAEGGAPAELAEPAVAALGERAAQALREDPWQVLALAGVRVEHADGFARALLGGECGPDDERRVRALVVWLLERAAEQGHTALESSVLRTALEKQSVSGAEEGLSAAIAEGRVLVFQDAEDVPGAKPAATDEGDEGPPVRLLLGLDRYALAEESLADGLDRLLKTFEGDDLDWESAAAATSSPSAAALVRAAAVSGLVTHTGGEAARAEPAALVAAARELGLRAYAAAYTAEGRRRLAAHLGEDTAVTVAGLLSGQEGPGREADGSLALDVLAVLDAPQLDVELSATLVEAVPDGARLVLSGDPGVLWSAGPGRAFADLLAAKTCPQVASRTPDPGPIGELVSGIGIGELTAVEAPGKEVVIVPVRDPREAVHRTVQLVADSVPRVIGVPATETQVITPGLGGAVGTQVLNAALKERLNPGPGRFGGFDPGDRVVYAPEPGLTLPGTVLSADPEGLNLDCAGTPVLVPRDQVAALRHGWAMTAQQSAGLRWPAVVVVLPGDAVQALTRAWVYTAFGRGERHLSVVQGADQGLAQAVAGIPAKDRTTRLRSVLREQAREQAAE</sequence>
<proteinExistence type="predicted"/>
<feature type="domain" description="ATP-dependent RecD2 DNA helicase-like helix-hairpin-helix" evidence="2">
    <location>
        <begin position="146"/>
        <end position="233"/>
    </location>
</feature>
<dbReference type="Gene3D" id="1.10.10.2220">
    <property type="match status" value="1"/>
</dbReference>
<accession>A0ABW8C597</accession>
<evidence type="ECO:0000259" key="2">
    <source>
        <dbReference type="Pfam" id="PF14490"/>
    </source>
</evidence>
<organism evidence="3 4">
    <name type="scientific">Streptomyces fildesensis</name>
    <dbReference type="NCBI Taxonomy" id="375757"/>
    <lineage>
        <taxon>Bacteria</taxon>
        <taxon>Bacillati</taxon>
        <taxon>Actinomycetota</taxon>
        <taxon>Actinomycetes</taxon>
        <taxon>Kitasatosporales</taxon>
        <taxon>Streptomycetaceae</taxon>
        <taxon>Streptomyces</taxon>
    </lineage>
</organism>
<protein>
    <submittedName>
        <fullName evidence="3">Helix-hairpin-helix domain-containing protein</fullName>
    </submittedName>
</protein>
<dbReference type="InterPro" id="IPR027417">
    <property type="entry name" value="P-loop_NTPase"/>
</dbReference>
<comment type="caution">
    <text evidence="3">The sequence shown here is derived from an EMBL/GenBank/DDBJ whole genome shotgun (WGS) entry which is preliminary data.</text>
</comment>
<reference evidence="3 4" key="1">
    <citation type="submission" date="2024-10" db="EMBL/GenBank/DDBJ databases">
        <title>The Natural Products Discovery Center: Release of the First 8490 Sequenced Strains for Exploring Actinobacteria Biosynthetic Diversity.</title>
        <authorList>
            <person name="Kalkreuter E."/>
            <person name="Kautsar S.A."/>
            <person name="Yang D."/>
            <person name="Bader C.D."/>
            <person name="Teijaro C.N."/>
            <person name="Fluegel L."/>
            <person name="Davis C.M."/>
            <person name="Simpson J.R."/>
            <person name="Lauterbach L."/>
            <person name="Steele A.D."/>
            <person name="Gui C."/>
            <person name="Meng S."/>
            <person name="Li G."/>
            <person name="Viehrig K."/>
            <person name="Ye F."/>
            <person name="Su P."/>
            <person name="Kiefer A.F."/>
            <person name="Nichols A."/>
            <person name="Cepeda A.J."/>
            <person name="Yan W."/>
            <person name="Fan B."/>
            <person name="Jiang Y."/>
            <person name="Adhikari A."/>
            <person name="Zheng C.-J."/>
            <person name="Schuster L."/>
            <person name="Cowan T.M."/>
            <person name="Smanski M.J."/>
            <person name="Chevrette M.G."/>
            <person name="De Carvalho L.P.S."/>
            <person name="Shen B."/>
        </authorList>
    </citation>
    <scope>NUCLEOTIDE SEQUENCE [LARGE SCALE GENOMIC DNA]</scope>
    <source>
        <strain evidence="3 4">NPDC053399</strain>
    </source>
</reference>
<dbReference type="EMBL" id="JBITYG010000003">
    <property type="protein sequence ID" value="MFI9101604.1"/>
    <property type="molecule type" value="Genomic_DNA"/>
</dbReference>
<dbReference type="RefSeq" id="WP_399648518.1">
    <property type="nucleotide sequence ID" value="NZ_JBITYG010000003.1"/>
</dbReference>
<feature type="compositionally biased region" description="Low complexity" evidence="1">
    <location>
        <begin position="1"/>
        <end position="39"/>
    </location>
</feature>